<evidence type="ECO:0000256" key="1">
    <source>
        <dbReference type="SAM" id="MobiDB-lite"/>
    </source>
</evidence>
<dbReference type="Proteomes" id="UP000593567">
    <property type="component" value="Unassembled WGS sequence"/>
</dbReference>
<protein>
    <submittedName>
        <fullName evidence="2">Uncharacterized protein</fullName>
    </submittedName>
</protein>
<evidence type="ECO:0000313" key="3">
    <source>
        <dbReference type="Proteomes" id="UP000593567"/>
    </source>
</evidence>
<accession>A0A7J7J0Q4</accession>
<dbReference type="AlphaFoldDB" id="A0A7J7J0Q4"/>
<sequence>MAEHDGSFLSVDSVEYNRELSVSGIEEPAQTFTTNENNSGKKRHNPLTYHVRDIKRRSTSLFDTHISDQLLADENCLSELGVTGIIKLDSIQETNTDCIFPTPSPTTCHLSLLDSKCNPTTW</sequence>
<dbReference type="EMBL" id="VXIV02003233">
    <property type="protein sequence ID" value="KAF6019407.1"/>
    <property type="molecule type" value="Genomic_DNA"/>
</dbReference>
<evidence type="ECO:0000313" key="2">
    <source>
        <dbReference type="EMBL" id="KAF6019407.1"/>
    </source>
</evidence>
<keyword evidence="3" id="KW-1185">Reference proteome</keyword>
<gene>
    <name evidence="2" type="ORF">EB796_022297</name>
</gene>
<feature type="region of interest" description="Disordered" evidence="1">
    <location>
        <begin position="24"/>
        <end position="45"/>
    </location>
</feature>
<comment type="caution">
    <text evidence="2">The sequence shown here is derived from an EMBL/GenBank/DDBJ whole genome shotgun (WGS) entry which is preliminary data.</text>
</comment>
<proteinExistence type="predicted"/>
<name>A0A7J7J0Q4_BUGNE</name>
<reference evidence="2" key="1">
    <citation type="submission" date="2020-06" db="EMBL/GenBank/DDBJ databases">
        <title>Draft genome of Bugula neritina, a colonial animal packing powerful symbionts and potential medicines.</title>
        <authorList>
            <person name="Rayko M."/>
        </authorList>
    </citation>
    <scope>NUCLEOTIDE SEQUENCE [LARGE SCALE GENOMIC DNA]</scope>
    <source>
        <strain evidence="2">Kwan_BN1</strain>
    </source>
</reference>
<organism evidence="2 3">
    <name type="scientific">Bugula neritina</name>
    <name type="common">Brown bryozoan</name>
    <name type="synonym">Sertularia neritina</name>
    <dbReference type="NCBI Taxonomy" id="10212"/>
    <lineage>
        <taxon>Eukaryota</taxon>
        <taxon>Metazoa</taxon>
        <taxon>Spiralia</taxon>
        <taxon>Lophotrochozoa</taxon>
        <taxon>Bryozoa</taxon>
        <taxon>Gymnolaemata</taxon>
        <taxon>Cheilostomatida</taxon>
        <taxon>Flustrina</taxon>
        <taxon>Buguloidea</taxon>
        <taxon>Bugulidae</taxon>
        <taxon>Bugula</taxon>
    </lineage>
</organism>